<dbReference type="InterPro" id="IPR056798">
    <property type="entry name" value="ADH_Fe_C"/>
</dbReference>
<dbReference type="Pfam" id="PF00465">
    <property type="entry name" value="Fe-ADH"/>
    <property type="match status" value="1"/>
</dbReference>
<dbReference type="FunFam" id="1.20.1090.10:FF:000001">
    <property type="entry name" value="Aldehyde-alcohol dehydrogenase"/>
    <property type="match status" value="1"/>
</dbReference>
<dbReference type="InterPro" id="IPR001670">
    <property type="entry name" value="ADH_Fe/GldA"/>
</dbReference>
<comment type="caution">
    <text evidence="7">The sequence shown here is derived from an EMBL/GenBank/DDBJ whole genome shotgun (WGS) entry which is preliminary data.</text>
</comment>
<evidence type="ECO:0000256" key="3">
    <source>
        <dbReference type="ARBA" id="ARBA00023002"/>
    </source>
</evidence>
<dbReference type="AlphaFoldDB" id="L9U8T7"/>
<dbReference type="Gene3D" id="3.40.50.1970">
    <property type="match status" value="1"/>
</dbReference>
<dbReference type="CDD" id="cd14861">
    <property type="entry name" value="Fe-ADH-like"/>
    <property type="match status" value="1"/>
</dbReference>
<dbReference type="InterPro" id="IPR018211">
    <property type="entry name" value="ADH_Fe_CS"/>
</dbReference>
<evidence type="ECO:0000256" key="4">
    <source>
        <dbReference type="ARBA" id="ARBA00023027"/>
    </source>
</evidence>
<name>L9U8T7_9GAMM</name>
<feature type="domain" description="Alcohol dehydrogenase iron-type/glycerol dehydrogenase GldA" evidence="5">
    <location>
        <begin position="11"/>
        <end position="180"/>
    </location>
</feature>
<comment type="similarity">
    <text evidence="2">Belongs to the iron-containing alcohol dehydrogenase family.</text>
</comment>
<evidence type="ECO:0000256" key="2">
    <source>
        <dbReference type="ARBA" id="ARBA00007358"/>
    </source>
</evidence>
<accession>L9U8T7</accession>
<protein>
    <submittedName>
        <fullName evidence="7">Alcohol dehydrogenase, iron-type</fullName>
    </submittedName>
</protein>
<keyword evidence="4" id="KW-0520">NAD</keyword>
<dbReference type="Pfam" id="PF25137">
    <property type="entry name" value="ADH_Fe_C"/>
    <property type="match status" value="1"/>
</dbReference>
<evidence type="ECO:0000313" key="7">
    <source>
        <dbReference type="EMBL" id="ELY21259.1"/>
    </source>
</evidence>
<evidence type="ECO:0000313" key="8">
    <source>
        <dbReference type="Proteomes" id="UP000011651"/>
    </source>
</evidence>
<dbReference type="PANTHER" id="PTHR11496:SF102">
    <property type="entry name" value="ALCOHOL DEHYDROGENASE 4"/>
    <property type="match status" value="1"/>
</dbReference>
<dbReference type="Proteomes" id="UP000011651">
    <property type="component" value="Unassembled WGS sequence"/>
</dbReference>
<dbReference type="PANTHER" id="PTHR11496">
    <property type="entry name" value="ALCOHOL DEHYDROGENASE"/>
    <property type="match status" value="1"/>
</dbReference>
<dbReference type="GO" id="GO:0046872">
    <property type="term" value="F:metal ion binding"/>
    <property type="evidence" value="ECO:0007669"/>
    <property type="project" value="InterPro"/>
</dbReference>
<dbReference type="Gene3D" id="1.20.1090.10">
    <property type="entry name" value="Dehydroquinate synthase-like - alpha domain"/>
    <property type="match status" value="1"/>
</dbReference>
<dbReference type="FunFam" id="3.40.50.1970:FF:000003">
    <property type="entry name" value="Alcohol dehydrogenase, iron-containing"/>
    <property type="match status" value="1"/>
</dbReference>
<gene>
    <name evidence="7" type="ORF">HALTITAN_1904</name>
</gene>
<keyword evidence="3" id="KW-0560">Oxidoreductase</keyword>
<feature type="domain" description="Fe-containing alcohol dehydrogenase-like C-terminal" evidence="6">
    <location>
        <begin position="191"/>
        <end position="379"/>
    </location>
</feature>
<comment type="cofactor">
    <cofactor evidence="1">
        <name>Fe cation</name>
        <dbReference type="ChEBI" id="CHEBI:24875"/>
    </cofactor>
</comment>
<dbReference type="PROSITE" id="PS00913">
    <property type="entry name" value="ADH_IRON_1"/>
    <property type="match status" value="1"/>
</dbReference>
<evidence type="ECO:0000259" key="5">
    <source>
        <dbReference type="Pfam" id="PF00465"/>
    </source>
</evidence>
<dbReference type="SUPFAM" id="SSF56796">
    <property type="entry name" value="Dehydroquinate synthase-like"/>
    <property type="match status" value="1"/>
</dbReference>
<dbReference type="EMBL" id="AOPO01000007">
    <property type="protein sequence ID" value="ELY21259.1"/>
    <property type="molecule type" value="Genomic_DNA"/>
</dbReference>
<dbReference type="PATRIC" id="fig|1204738.3.peg.2855"/>
<proteinExistence type="inferred from homology"/>
<organism evidence="7 8">
    <name type="scientific">Vreelandella titanicae BH1</name>
    <dbReference type="NCBI Taxonomy" id="1204738"/>
    <lineage>
        <taxon>Bacteria</taxon>
        <taxon>Pseudomonadati</taxon>
        <taxon>Pseudomonadota</taxon>
        <taxon>Gammaproteobacteria</taxon>
        <taxon>Oceanospirillales</taxon>
        <taxon>Halomonadaceae</taxon>
        <taxon>Vreelandella</taxon>
    </lineage>
</organism>
<dbReference type="GO" id="GO:0004022">
    <property type="term" value="F:alcohol dehydrogenase (NAD+) activity"/>
    <property type="evidence" value="ECO:0007669"/>
    <property type="project" value="TreeGrafter"/>
</dbReference>
<evidence type="ECO:0000259" key="6">
    <source>
        <dbReference type="Pfam" id="PF25137"/>
    </source>
</evidence>
<dbReference type="InterPro" id="IPR039697">
    <property type="entry name" value="Alcohol_dehydrogenase_Fe"/>
</dbReference>
<sequence>MTMPHIINYLTKIQFGESAIAELANELQLLKIKRPLFVTDKGLSATPLITHVIESAQLDDGACVFDDTPSNPTEVAVEQALTYLRESKCDGIIAIGGGSSIDLAKAVALLFNHPGPLRQYAAIEGGVTKIKADVLPLIAIPTTAGTGSEVGRASLITMKDNRKLGFLSPYLIPSVAICDPRLTLGLPPFLTAATGMDAIAHCVETFLSPKVNPPAEAIALDGLTRASKYLVEAVENGENLTARNEMMMAALEGAMAFQKGLGAVHSLSHALGGLHELKLHHGTLNAVLMPTVLRFNQPGCEEKFARLKEAMGLNPSDDLAEAFEKLNVKLGMPAGLSEMGVMEEHLDQLAQWALEDHSTATNPRAPSKADFYDMLKEAF</sequence>
<evidence type="ECO:0000256" key="1">
    <source>
        <dbReference type="ARBA" id="ARBA00001962"/>
    </source>
</evidence>
<reference evidence="7 8" key="1">
    <citation type="journal article" date="2013" name="Genome Announc.">
        <title>Draft Genome of the Marine Gammaproteobacterium Halomonas titanicae.</title>
        <authorList>
            <person name="Sanchez-Porro C."/>
            <person name="de la Haba R.R."/>
            <person name="Cruz-Hernandez N."/>
            <person name="Gonzalez J.M."/>
            <person name="Reyes-Guirao C."/>
            <person name="Navarro-Sampedro L."/>
            <person name="Carballo M."/>
            <person name="Ventosa A."/>
        </authorList>
    </citation>
    <scope>NUCLEOTIDE SEQUENCE [LARGE SCALE GENOMIC DNA]</scope>
    <source>
        <strain evidence="7 8">BH1</strain>
    </source>
</reference>